<dbReference type="AlphaFoldDB" id="A0ABD6CN03"/>
<feature type="compositionally biased region" description="Acidic residues" evidence="1">
    <location>
        <begin position="76"/>
        <end position="85"/>
    </location>
</feature>
<feature type="region of interest" description="Disordered" evidence="1">
    <location>
        <begin position="54"/>
        <end position="85"/>
    </location>
</feature>
<dbReference type="EMBL" id="JBHUDK010000009">
    <property type="protein sequence ID" value="MFD1599393.1"/>
    <property type="molecule type" value="Genomic_DNA"/>
</dbReference>
<evidence type="ECO:0000256" key="1">
    <source>
        <dbReference type="SAM" id="MobiDB-lite"/>
    </source>
</evidence>
<comment type="caution">
    <text evidence="3">The sequence shown here is derived from an EMBL/GenBank/DDBJ whole genome shotgun (WGS) entry which is preliminary data.</text>
</comment>
<reference evidence="3 4" key="1">
    <citation type="journal article" date="2019" name="Int. J. Syst. Evol. Microbiol.">
        <title>The Global Catalogue of Microorganisms (GCM) 10K type strain sequencing project: providing services to taxonomists for standard genome sequencing and annotation.</title>
        <authorList>
            <consortium name="The Broad Institute Genomics Platform"/>
            <consortium name="The Broad Institute Genome Sequencing Center for Infectious Disease"/>
            <person name="Wu L."/>
            <person name="Ma J."/>
        </authorList>
    </citation>
    <scope>NUCLEOTIDE SEQUENCE [LARGE SCALE GENOMIC DNA]</scope>
    <source>
        <strain evidence="3 4">CGMCC 1.12121</strain>
    </source>
</reference>
<proteinExistence type="predicted"/>
<feature type="transmembrane region" description="Helical" evidence="2">
    <location>
        <begin position="24"/>
        <end position="45"/>
    </location>
</feature>
<gene>
    <name evidence="3" type="ORF">ACFSBX_10545</name>
</gene>
<evidence type="ECO:0000313" key="3">
    <source>
        <dbReference type="EMBL" id="MFD1599393.1"/>
    </source>
</evidence>
<keyword evidence="2" id="KW-1133">Transmembrane helix</keyword>
<evidence type="ECO:0000313" key="4">
    <source>
        <dbReference type="Proteomes" id="UP001597085"/>
    </source>
</evidence>
<accession>A0ABD6CN03</accession>
<dbReference type="RefSeq" id="WP_256420967.1">
    <property type="nucleotide sequence ID" value="NZ_JANHDI010000005.1"/>
</dbReference>
<feature type="compositionally biased region" description="Acidic residues" evidence="1">
    <location>
        <begin position="58"/>
        <end position="67"/>
    </location>
</feature>
<keyword evidence="2" id="KW-0472">Membrane</keyword>
<keyword evidence="4" id="KW-1185">Reference proteome</keyword>
<protein>
    <submittedName>
        <fullName evidence="3">Uncharacterized protein</fullName>
    </submittedName>
</protein>
<keyword evidence="2" id="KW-0812">Transmembrane</keyword>
<sequence length="85" mass="9210">MIGIAPTAAGVLPLQLPFESLGDLVTIAGSLLLLVMLVALGGFLYQSLSGDGIRWPDEADEDNEDAEGVTRRPPSDDDEDEWKYY</sequence>
<name>A0ABD6CN03_9EURY</name>
<evidence type="ECO:0000256" key="2">
    <source>
        <dbReference type="SAM" id="Phobius"/>
    </source>
</evidence>
<organism evidence="3 4">
    <name type="scientific">Halobellus rarus</name>
    <dbReference type="NCBI Taxonomy" id="1126237"/>
    <lineage>
        <taxon>Archaea</taxon>
        <taxon>Methanobacteriati</taxon>
        <taxon>Methanobacteriota</taxon>
        <taxon>Stenosarchaea group</taxon>
        <taxon>Halobacteria</taxon>
        <taxon>Halobacteriales</taxon>
        <taxon>Haloferacaceae</taxon>
        <taxon>Halobellus</taxon>
    </lineage>
</organism>
<dbReference type="Proteomes" id="UP001597085">
    <property type="component" value="Unassembled WGS sequence"/>
</dbReference>